<dbReference type="EMBL" id="JABAIM010000001">
    <property type="protein sequence ID" value="NLR74642.1"/>
    <property type="molecule type" value="Genomic_DNA"/>
</dbReference>
<proteinExistence type="inferred from homology"/>
<dbReference type="NCBIfam" id="NF002490">
    <property type="entry name" value="PRK01777.1"/>
    <property type="match status" value="1"/>
</dbReference>
<dbReference type="Gene3D" id="3.10.20.280">
    <property type="entry name" value="RnfH-like"/>
    <property type="match status" value="1"/>
</dbReference>
<evidence type="ECO:0000313" key="3">
    <source>
        <dbReference type="EMBL" id="NLR74642.1"/>
    </source>
</evidence>
<dbReference type="RefSeq" id="WP_168876243.1">
    <property type="nucleotide sequence ID" value="NZ_JABAIM010000001.1"/>
</dbReference>
<gene>
    <name evidence="3" type="ORF">HF682_05665</name>
</gene>
<evidence type="ECO:0000256" key="2">
    <source>
        <dbReference type="HAMAP-Rule" id="MF_00460"/>
    </source>
</evidence>
<dbReference type="Pfam" id="PF03658">
    <property type="entry name" value="Ub-RnfH"/>
    <property type="match status" value="1"/>
</dbReference>
<reference evidence="3 4" key="1">
    <citation type="submission" date="2020-04" db="EMBL/GenBank/DDBJ databases">
        <title>Draft genome of Leeia sp. IMCC25680.</title>
        <authorList>
            <person name="Song J."/>
            <person name="Cho J.-C."/>
        </authorList>
    </citation>
    <scope>NUCLEOTIDE SEQUENCE [LARGE SCALE GENOMIC DNA]</scope>
    <source>
        <strain evidence="3 4">IMCC25680</strain>
    </source>
</reference>
<accession>A0A847SFA9</accession>
<dbReference type="Proteomes" id="UP000587991">
    <property type="component" value="Unassembled WGS sequence"/>
</dbReference>
<dbReference type="PANTHER" id="PTHR37483">
    <property type="entry name" value="UPF0125 PROTEIN RATB"/>
    <property type="match status" value="1"/>
</dbReference>
<sequence>MAASDPIPVEVVYAAPLQQQVYRLLLPAGTTAQQAVELSGVLQAHPELQAQPLTLGIYGKAVKAEQPLRARDRVEIYRPLLGDPKEIRRRRAAEAQQRRTQGTS</sequence>
<dbReference type="SUPFAM" id="SSF54285">
    <property type="entry name" value="MoaD/ThiS"/>
    <property type="match status" value="1"/>
</dbReference>
<protein>
    <recommendedName>
        <fullName evidence="2">UPF0125 protein HF682_05665</fullName>
    </recommendedName>
</protein>
<comment type="caution">
    <text evidence="3">The sequence shown here is derived from an EMBL/GenBank/DDBJ whole genome shotgun (WGS) entry which is preliminary data.</text>
</comment>
<name>A0A847SFA9_9NEIS</name>
<dbReference type="AlphaFoldDB" id="A0A847SFA9"/>
<comment type="similarity">
    <text evidence="1 2">Belongs to the UPF0125 (RnfH) family.</text>
</comment>
<dbReference type="InterPro" id="IPR005346">
    <property type="entry name" value="RnfH"/>
</dbReference>
<evidence type="ECO:0000256" key="1">
    <source>
        <dbReference type="ARBA" id="ARBA00010645"/>
    </source>
</evidence>
<dbReference type="InterPro" id="IPR037021">
    <property type="entry name" value="RnfH_sf"/>
</dbReference>
<dbReference type="InterPro" id="IPR016155">
    <property type="entry name" value="Mopterin_synth/thiamin_S_b"/>
</dbReference>
<dbReference type="HAMAP" id="MF_00460">
    <property type="entry name" value="UPF0125_RnfH"/>
    <property type="match status" value="1"/>
</dbReference>
<evidence type="ECO:0000313" key="4">
    <source>
        <dbReference type="Proteomes" id="UP000587991"/>
    </source>
</evidence>
<organism evidence="3 4">
    <name type="scientific">Leeia aquatica</name>
    <dbReference type="NCBI Taxonomy" id="2725557"/>
    <lineage>
        <taxon>Bacteria</taxon>
        <taxon>Pseudomonadati</taxon>
        <taxon>Pseudomonadota</taxon>
        <taxon>Betaproteobacteria</taxon>
        <taxon>Neisseriales</taxon>
        <taxon>Leeiaceae</taxon>
        <taxon>Leeia</taxon>
    </lineage>
</organism>
<dbReference type="PANTHER" id="PTHR37483:SF1">
    <property type="entry name" value="UPF0125 PROTEIN RATB"/>
    <property type="match status" value="1"/>
</dbReference>
<keyword evidence="4" id="KW-1185">Reference proteome</keyword>